<dbReference type="Gene3D" id="3.40.50.150">
    <property type="entry name" value="Vaccinia Virus protein VP39"/>
    <property type="match status" value="1"/>
</dbReference>
<dbReference type="GO" id="GO:0008168">
    <property type="term" value="F:methyltransferase activity"/>
    <property type="evidence" value="ECO:0007669"/>
    <property type="project" value="UniProtKB-KW"/>
</dbReference>
<dbReference type="CDD" id="cd02440">
    <property type="entry name" value="AdoMet_MTases"/>
    <property type="match status" value="1"/>
</dbReference>
<dbReference type="InterPro" id="IPR029063">
    <property type="entry name" value="SAM-dependent_MTases_sf"/>
</dbReference>
<keyword evidence="1" id="KW-0808">Transferase</keyword>
<dbReference type="EMBL" id="JAUKUD010000002">
    <property type="protein sequence ID" value="KAK0750776.1"/>
    <property type="molecule type" value="Genomic_DNA"/>
</dbReference>
<dbReference type="AlphaFoldDB" id="A0AA40F4H4"/>
<organism evidence="1 2">
    <name type="scientific">Schizothecium vesticola</name>
    <dbReference type="NCBI Taxonomy" id="314040"/>
    <lineage>
        <taxon>Eukaryota</taxon>
        <taxon>Fungi</taxon>
        <taxon>Dikarya</taxon>
        <taxon>Ascomycota</taxon>
        <taxon>Pezizomycotina</taxon>
        <taxon>Sordariomycetes</taxon>
        <taxon>Sordariomycetidae</taxon>
        <taxon>Sordariales</taxon>
        <taxon>Schizotheciaceae</taxon>
        <taxon>Schizothecium</taxon>
    </lineage>
</organism>
<accession>A0AA40F4H4</accession>
<keyword evidence="1" id="KW-0489">Methyltransferase</keyword>
<dbReference type="Proteomes" id="UP001172155">
    <property type="component" value="Unassembled WGS sequence"/>
</dbReference>
<evidence type="ECO:0000313" key="2">
    <source>
        <dbReference type="Proteomes" id="UP001172155"/>
    </source>
</evidence>
<proteinExistence type="predicted"/>
<keyword evidence="2" id="KW-1185">Reference proteome</keyword>
<comment type="caution">
    <text evidence="1">The sequence shown here is derived from an EMBL/GenBank/DDBJ whole genome shotgun (WGS) entry which is preliminary data.</text>
</comment>
<dbReference type="SUPFAM" id="SSF53335">
    <property type="entry name" value="S-adenosyl-L-methionine-dependent methyltransferases"/>
    <property type="match status" value="1"/>
</dbReference>
<sequence length="282" mass="31379">MSHPALAAEALSKWDAIASHWDAGIGRDGNKYWRVLQEPCLRRMLGAHLAKPGCRALDLATGNGLCARWLKAQGATEVVATDGSLEMLMGAGAHEGGEGVEWRVLDVTEERDWSTLVEKEREERRGGFNVILMNMAMMDVATLEPMAKALPLLLAEDGVFVATVLHPVFFTSNASRNIELKFSPVTGELEVVRSKVITEYLHVAPARGIALMDQPEKQLYFHRPMDQLFTTFFKAGMVMDGMEELAFTEADFDAKRVESSVNYTQLPAILAWRMRLPVKKTE</sequence>
<reference evidence="1" key="1">
    <citation type="submission" date="2023-06" db="EMBL/GenBank/DDBJ databases">
        <title>Genome-scale phylogeny and comparative genomics of the fungal order Sordariales.</title>
        <authorList>
            <consortium name="Lawrence Berkeley National Laboratory"/>
            <person name="Hensen N."/>
            <person name="Bonometti L."/>
            <person name="Westerberg I."/>
            <person name="Brannstrom I.O."/>
            <person name="Guillou S."/>
            <person name="Cros-Aarteil S."/>
            <person name="Calhoun S."/>
            <person name="Haridas S."/>
            <person name="Kuo A."/>
            <person name="Mondo S."/>
            <person name="Pangilinan J."/>
            <person name="Riley R."/>
            <person name="LaButti K."/>
            <person name="Andreopoulos B."/>
            <person name="Lipzen A."/>
            <person name="Chen C."/>
            <person name="Yanf M."/>
            <person name="Daum C."/>
            <person name="Ng V."/>
            <person name="Clum A."/>
            <person name="Steindorff A."/>
            <person name="Ohm R."/>
            <person name="Martin F."/>
            <person name="Silar P."/>
            <person name="Natvig D."/>
            <person name="Lalanne C."/>
            <person name="Gautier V."/>
            <person name="Ament-velasquez S.L."/>
            <person name="Kruys A."/>
            <person name="Hutchinson M.I."/>
            <person name="Powell A.J."/>
            <person name="Barry K."/>
            <person name="Miller A.N."/>
            <person name="Grigoriev I.V."/>
            <person name="Debuchy R."/>
            <person name="Gladieux P."/>
            <person name="Thoren M.H."/>
            <person name="Johannesson H."/>
        </authorList>
    </citation>
    <scope>NUCLEOTIDE SEQUENCE</scope>
    <source>
        <strain evidence="1">SMH3187-1</strain>
    </source>
</reference>
<gene>
    <name evidence="1" type="ORF">B0T18DRAFT_401024</name>
</gene>
<evidence type="ECO:0000313" key="1">
    <source>
        <dbReference type="EMBL" id="KAK0750776.1"/>
    </source>
</evidence>
<name>A0AA40F4H4_9PEZI</name>
<protein>
    <submittedName>
        <fullName evidence="1">S-adenosyl-L-methionine-dependent methyltransferase</fullName>
    </submittedName>
</protein>
<dbReference type="GO" id="GO:0032259">
    <property type="term" value="P:methylation"/>
    <property type="evidence" value="ECO:0007669"/>
    <property type="project" value="UniProtKB-KW"/>
</dbReference>